<evidence type="ECO:0000259" key="7">
    <source>
        <dbReference type="PROSITE" id="PS50035"/>
    </source>
</evidence>
<dbReference type="EMBL" id="VIFY01000010">
    <property type="protein sequence ID" value="TQB76411.1"/>
    <property type="molecule type" value="Genomic_DNA"/>
</dbReference>
<dbReference type="GO" id="GO:0006654">
    <property type="term" value="P:phosphatidic acid biosynthetic process"/>
    <property type="evidence" value="ECO:0007669"/>
    <property type="project" value="InterPro"/>
</dbReference>
<feature type="domain" description="PLD phosphodiesterase" evidence="7">
    <location>
        <begin position="636"/>
        <end position="663"/>
    </location>
</feature>
<dbReference type="Gene3D" id="3.30.870.10">
    <property type="entry name" value="Endonuclease Chain A"/>
    <property type="match status" value="3"/>
</dbReference>
<evidence type="ECO:0000256" key="2">
    <source>
        <dbReference type="ARBA" id="ARBA00022801"/>
    </source>
</evidence>
<keyword evidence="3 5" id="KW-0442">Lipid degradation</keyword>
<keyword evidence="4" id="KW-0443">Lipid metabolism</keyword>
<dbReference type="Pfam" id="PF13091">
    <property type="entry name" value="PLDc_2"/>
    <property type="match status" value="1"/>
</dbReference>
<dbReference type="PANTHER" id="PTHR18896:SF128">
    <property type="entry name" value="PHOSPHOLIPASE"/>
    <property type="match status" value="1"/>
</dbReference>
<keyword evidence="1" id="KW-0677">Repeat</keyword>
<keyword evidence="2 5" id="KW-0378">Hydrolase</keyword>
<dbReference type="PANTHER" id="PTHR18896">
    <property type="entry name" value="PHOSPHOLIPASE D"/>
    <property type="match status" value="1"/>
</dbReference>
<dbReference type="STRING" id="5098.A0A507R6L7"/>
<feature type="region of interest" description="Disordered" evidence="6">
    <location>
        <begin position="553"/>
        <end position="572"/>
    </location>
</feature>
<dbReference type="EC" id="3.1.4.4" evidence="5"/>
<organism evidence="8 9">
    <name type="scientific">Monascus purpureus</name>
    <name type="common">Red mold</name>
    <name type="synonym">Monascus anka</name>
    <dbReference type="NCBI Taxonomy" id="5098"/>
    <lineage>
        <taxon>Eukaryota</taxon>
        <taxon>Fungi</taxon>
        <taxon>Dikarya</taxon>
        <taxon>Ascomycota</taxon>
        <taxon>Pezizomycotina</taxon>
        <taxon>Eurotiomycetes</taxon>
        <taxon>Eurotiomycetidae</taxon>
        <taxon>Eurotiales</taxon>
        <taxon>Aspergillaceae</taxon>
        <taxon>Monascus</taxon>
    </lineage>
</organism>
<dbReference type="InterPro" id="IPR015679">
    <property type="entry name" value="PLipase_D_fam"/>
</dbReference>
<dbReference type="GO" id="GO:0004630">
    <property type="term" value="F:phospholipase D activity"/>
    <property type="evidence" value="ECO:0007669"/>
    <property type="project" value="UniProtKB-UniRule"/>
</dbReference>
<dbReference type="PROSITE" id="PS50035">
    <property type="entry name" value="PLD"/>
    <property type="match status" value="2"/>
</dbReference>
<sequence>MQLGHKAKGKVEREIGHLEDSLRRLRRFCPSLYRTKAHIVNTKNKVGKLGNLFNPNHRHDEAHELMTDHKRTDIAQSHRFSSFAPVREGNKIKWYVDARDYFWAVSEALEKAKESIYLADWWISPELFLRRPPYGNQYWRLDQILKRRAEAGVKIYVIIYKEMSQAITCNSAHTKDVFNHLCPRGTPGFGNIHVLRHPDHFVFENAADMTFYWAHHEKFIVIDHTLAFIGGLDLCWGRWDTNQHSLADVYRNPLLEMFPGQDYNNNRIMDFQSVQQWETNALNKSEYARMPWHDVAMGLIGDCVYDIAEHFILRWNMVKRDKYKRDQNVDWIILEGRTGRDEDLISVQHPKYPCGDYILHPFSPLKLRPRGVQGTVRAQVVRSSGDWSSGILVEHSIQNAYAEIIRNAEHFVYIENQFFITTTEHGQTPIYNTVGQAIVDACVRAGKEGRKFRVIIVIPAIPGFPGDLRSSGATGTRAIMDYQFKSINRGEHSVMGRIAAQGVDPNQHIFVFNMRSYDRINYPPKQLERDQRAGMDSISIQLELADALMGEGAFPDDDNKGHRHHGKRKSRRAMEKYQRKFEYIRESTSRLEEDKADRRIRGKDSVAEIAMANGGKMSDEQWEGDPEREKKHFVQEQLYIHGKLCIVDDRVVICGSVNINDRSQLGDRDSELAIVMEDQDLIDSTMDGKPYKAARQAATLRQHLWKEHLGLLPAQKPEAQDDPNAQPPDVCMNQVIEGPENELVQDPLGDKLWKTWTETATLNTEIYRYLFHADPDDCIRTFEDYDHFRPPGRYKEGHLFDSKLPAAEVRRKLDQIRGHVVWMPLEFLRDAEMAEPGLTVNRITESIYT</sequence>
<dbReference type="InterPro" id="IPR001736">
    <property type="entry name" value="PLipase_D/transphosphatidylase"/>
</dbReference>
<dbReference type="GO" id="GO:0009395">
    <property type="term" value="P:phospholipid catabolic process"/>
    <property type="evidence" value="ECO:0007669"/>
    <property type="project" value="TreeGrafter"/>
</dbReference>
<accession>A0A507R6L7</accession>
<reference evidence="8 9" key="1">
    <citation type="submission" date="2019-06" db="EMBL/GenBank/DDBJ databases">
        <title>Wine fermentation using esterase from Monascus purpureus.</title>
        <authorList>
            <person name="Geng C."/>
            <person name="Zhang Y."/>
        </authorList>
    </citation>
    <scope>NUCLEOTIDE SEQUENCE [LARGE SCALE GENOMIC DNA]</scope>
    <source>
        <strain evidence="8">HQ1</strain>
    </source>
</reference>
<gene>
    <name evidence="8" type="ORF">MPDQ_000235</name>
</gene>
<dbReference type="CDD" id="cd09141">
    <property type="entry name" value="PLDc_vPLD1_2_yPLD_like_2"/>
    <property type="match status" value="1"/>
</dbReference>
<evidence type="ECO:0000256" key="6">
    <source>
        <dbReference type="SAM" id="MobiDB-lite"/>
    </source>
</evidence>
<dbReference type="InterPro" id="IPR025202">
    <property type="entry name" value="PLD-like_dom"/>
</dbReference>
<feature type="compositionally biased region" description="Basic residues" evidence="6">
    <location>
        <begin position="561"/>
        <end position="571"/>
    </location>
</feature>
<evidence type="ECO:0000256" key="4">
    <source>
        <dbReference type="ARBA" id="ARBA00023098"/>
    </source>
</evidence>
<dbReference type="CDD" id="cd09138">
    <property type="entry name" value="PLDc_vPLD1_2_yPLD_like_1"/>
    <property type="match status" value="1"/>
</dbReference>
<dbReference type="SMART" id="SM00155">
    <property type="entry name" value="PLDc"/>
    <property type="match status" value="2"/>
</dbReference>
<evidence type="ECO:0000313" key="8">
    <source>
        <dbReference type="EMBL" id="TQB76411.1"/>
    </source>
</evidence>
<keyword evidence="9" id="KW-1185">Reference proteome</keyword>
<name>A0A507R6L7_MONPU</name>
<dbReference type="Proteomes" id="UP000319663">
    <property type="component" value="Unassembled WGS sequence"/>
</dbReference>
<comment type="caution">
    <text evidence="8">The sequence shown here is derived from an EMBL/GenBank/DDBJ whole genome shotgun (WGS) entry which is preliminary data.</text>
</comment>
<dbReference type="Pfam" id="PF00614">
    <property type="entry name" value="PLDc"/>
    <property type="match status" value="1"/>
</dbReference>
<dbReference type="OrthoDB" id="14911at2759"/>
<proteinExistence type="inferred from homology"/>
<comment type="catalytic activity">
    <reaction evidence="5">
        <text>a 1,2-diacyl-sn-glycero-3-phosphocholine + H2O = a 1,2-diacyl-sn-glycero-3-phosphate + choline + H(+)</text>
        <dbReference type="Rhea" id="RHEA:14445"/>
        <dbReference type="ChEBI" id="CHEBI:15354"/>
        <dbReference type="ChEBI" id="CHEBI:15377"/>
        <dbReference type="ChEBI" id="CHEBI:15378"/>
        <dbReference type="ChEBI" id="CHEBI:57643"/>
        <dbReference type="ChEBI" id="CHEBI:58608"/>
        <dbReference type="EC" id="3.1.4.4"/>
    </reaction>
</comment>
<comment type="similarity">
    <text evidence="5">Belongs to the phospholipase D family.</text>
</comment>
<dbReference type="GO" id="GO:0035556">
    <property type="term" value="P:intracellular signal transduction"/>
    <property type="evidence" value="ECO:0007669"/>
    <property type="project" value="InterPro"/>
</dbReference>
<feature type="domain" description="PLD phosphodiesterase" evidence="7">
    <location>
        <begin position="211"/>
        <end position="238"/>
    </location>
</feature>
<dbReference type="SUPFAM" id="SSF56024">
    <property type="entry name" value="Phospholipase D/nuclease"/>
    <property type="match status" value="2"/>
</dbReference>
<dbReference type="AlphaFoldDB" id="A0A507R6L7"/>
<protein>
    <recommendedName>
        <fullName evidence="5">Phospholipase</fullName>
        <ecNumber evidence="5">3.1.4.4</ecNumber>
    </recommendedName>
</protein>
<evidence type="ECO:0000256" key="5">
    <source>
        <dbReference type="PIRNR" id="PIRNR009376"/>
    </source>
</evidence>
<dbReference type="InterPro" id="IPR016555">
    <property type="entry name" value="PLipase_D_euk"/>
</dbReference>
<evidence type="ECO:0000313" key="9">
    <source>
        <dbReference type="Proteomes" id="UP000319663"/>
    </source>
</evidence>
<evidence type="ECO:0000256" key="1">
    <source>
        <dbReference type="ARBA" id="ARBA00022737"/>
    </source>
</evidence>
<dbReference type="PIRSF" id="PIRSF009376">
    <property type="entry name" value="Phospholipase_D_euk"/>
    <property type="match status" value="1"/>
</dbReference>
<evidence type="ECO:0000256" key="3">
    <source>
        <dbReference type="ARBA" id="ARBA00022963"/>
    </source>
</evidence>